<dbReference type="SUPFAM" id="SSF53335">
    <property type="entry name" value="S-adenosyl-L-methionine-dependent methyltransferases"/>
    <property type="match status" value="1"/>
</dbReference>
<evidence type="ECO:0000259" key="4">
    <source>
        <dbReference type="Pfam" id="PF00891"/>
    </source>
</evidence>
<name>A0A6A4PCX9_LUPAL</name>
<dbReference type="AlphaFoldDB" id="A0A6A4PCX9"/>
<dbReference type="PROSITE" id="PS51683">
    <property type="entry name" value="SAM_OMT_II"/>
    <property type="match status" value="1"/>
</dbReference>
<evidence type="ECO:0000313" key="6">
    <source>
        <dbReference type="Proteomes" id="UP000447434"/>
    </source>
</evidence>
<dbReference type="GO" id="GO:0032259">
    <property type="term" value="P:methylation"/>
    <property type="evidence" value="ECO:0007669"/>
    <property type="project" value="UniProtKB-KW"/>
</dbReference>
<dbReference type="Pfam" id="PF00891">
    <property type="entry name" value="Methyltransf_2"/>
    <property type="match status" value="1"/>
</dbReference>
<dbReference type="InterPro" id="IPR001077">
    <property type="entry name" value="COMT_C"/>
</dbReference>
<accession>A0A6A4PCX9</accession>
<dbReference type="Proteomes" id="UP000447434">
    <property type="component" value="Chromosome 16"/>
</dbReference>
<dbReference type="InterPro" id="IPR016461">
    <property type="entry name" value="COMT-like"/>
</dbReference>
<dbReference type="OrthoDB" id="1606438at2759"/>
<evidence type="ECO:0000313" key="5">
    <source>
        <dbReference type="EMBL" id="KAE9597197.1"/>
    </source>
</evidence>
<evidence type="ECO:0000256" key="2">
    <source>
        <dbReference type="ARBA" id="ARBA00022679"/>
    </source>
</evidence>
<dbReference type="EMBL" id="WOCE01000016">
    <property type="protein sequence ID" value="KAE9597197.1"/>
    <property type="molecule type" value="Genomic_DNA"/>
</dbReference>
<gene>
    <name evidence="5" type="ORF">Lalb_Chr16g0384041</name>
</gene>
<dbReference type="InterPro" id="IPR029063">
    <property type="entry name" value="SAM-dependent_MTases_sf"/>
</dbReference>
<evidence type="ECO:0000256" key="1">
    <source>
        <dbReference type="ARBA" id="ARBA00022603"/>
    </source>
</evidence>
<keyword evidence="6" id="KW-1185">Reference proteome</keyword>
<proteinExistence type="predicted"/>
<comment type="caution">
    <text evidence="5">The sequence shown here is derived from an EMBL/GenBank/DDBJ whole genome shotgun (WGS) entry which is preliminary data.</text>
</comment>
<keyword evidence="3" id="KW-0949">S-adenosyl-L-methionine</keyword>
<protein>
    <submittedName>
        <fullName evidence="5">Putative trans-resveratrol di-O-methyltransferase</fullName>
    </submittedName>
</protein>
<reference evidence="6" key="1">
    <citation type="journal article" date="2020" name="Nat. Commun.">
        <title>Genome sequence of the cluster root forming white lupin.</title>
        <authorList>
            <person name="Hufnagel B."/>
            <person name="Marques A."/>
            <person name="Soriano A."/>
            <person name="Marques L."/>
            <person name="Divol F."/>
            <person name="Doumas P."/>
            <person name="Sallet E."/>
            <person name="Mancinotti D."/>
            <person name="Carrere S."/>
            <person name="Marande W."/>
            <person name="Arribat S."/>
            <person name="Keller J."/>
            <person name="Huneau C."/>
            <person name="Blein T."/>
            <person name="Aime D."/>
            <person name="Laguerre M."/>
            <person name="Taylor J."/>
            <person name="Schubert V."/>
            <person name="Nelson M."/>
            <person name="Geu-Flores F."/>
            <person name="Crespi M."/>
            <person name="Gallardo-Guerrero K."/>
            <person name="Delaux P.-M."/>
            <person name="Salse J."/>
            <person name="Berges H."/>
            <person name="Guyot R."/>
            <person name="Gouzy J."/>
            <person name="Peret B."/>
        </authorList>
    </citation>
    <scope>NUCLEOTIDE SEQUENCE [LARGE SCALE GENOMIC DNA]</scope>
    <source>
        <strain evidence="6">cv. Amiga</strain>
    </source>
</reference>
<keyword evidence="2 5" id="KW-0808">Transferase</keyword>
<keyword evidence="1 5" id="KW-0489">Methyltransferase</keyword>
<organism evidence="5 6">
    <name type="scientific">Lupinus albus</name>
    <name type="common">White lupine</name>
    <name type="synonym">Lupinus termis</name>
    <dbReference type="NCBI Taxonomy" id="3870"/>
    <lineage>
        <taxon>Eukaryota</taxon>
        <taxon>Viridiplantae</taxon>
        <taxon>Streptophyta</taxon>
        <taxon>Embryophyta</taxon>
        <taxon>Tracheophyta</taxon>
        <taxon>Spermatophyta</taxon>
        <taxon>Magnoliopsida</taxon>
        <taxon>eudicotyledons</taxon>
        <taxon>Gunneridae</taxon>
        <taxon>Pentapetalae</taxon>
        <taxon>rosids</taxon>
        <taxon>fabids</taxon>
        <taxon>Fabales</taxon>
        <taxon>Fabaceae</taxon>
        <taxon>Papilionoideae</taxon>
        <taxon>50 kb inversion clade</taxon>
        <taxon>genistoids sensu lato</taxon>
        <taxon>core genistoids</taxon>
        <taxon>Genisteae</taxon>
        <taxon>Lupinus</taxon>
    </lineage>
</organism>
<feature type="domain" description="O-methyltransferase C-terminal" evidence="4">
    <location>
        <begin position="6"/>
        <end position="36"/>
    </location>
</feature>
<dbReference type="GO" id="GO:0008171">
    <property type="term" value="F:O-methyltransferase activity"/>
    <property type="evidence" value="ECO:0007669"/>
    <property type="project" value="InterPro"/>
</dbReference>
<evidence type="ECO:0000256" key="3">
    <source>
        <dbReference type="ARBA" id="ARBA00022691"/>
    </source>
</evidence>
<sequence>MTELKLFLDIAMMTVHNGKERDENEWKGLFKKAGFEHCKIYPIFGFISLIELYL</sequence>
<dbReference type="Gene3D" id="3.40.50.150">
    <property type="entry name" value="Vaccinia Virus protein VP39"/>
    <property type="match status" value="1"/>
</dbReference>